<dbReference type="RefSeq" id="WP_123207198.1">
    <property type="nucleotide sequence ID" value="NZ_RBEE01000043.1"/>
</dbReference>
<reference evidence="1 2" key="1">
    <citation type="submission" date="2018-10" db="EMBL/GenBank/DDBJ databases">
        <title>Genome sequencing of Pedobacter jejuensis TNB23.</title>
        <authorList>
            <person name="Cho Y.-J."/>
            <person name="Cho A."/>
            <person name="Kim O.-S."/>
        </authorList>
    </citation>
    <scope>NUCLEOTIDE SEQUENCE [LARGE SCALE GENOMIC DNA]</scope>
    <source>
        <strain evidence="1 2">TNB23</strain>
    </source>
</reference>
<dbReference type="InterPro" id="IPR046552">
    <property type="entry name" value="DUF6706"/>
</dbReference>
<proteinExistence type="predicted"/>
<gene>
    <name evidence="1" type="ORF">D7004_17950</name>
</gene>
<evidence type="ECO:0000313" key="2">
    <source>
        <dbReference type="Proteomes" id="UP000274046"/>
    </source>
</evidence>
<dbReference type="Proteomes" id="UP000274046">
    <property type="component" value="Unassembled WGS sequence"/>
</dbReference>
<dbReference type="Pfam" id="PF20449">
    <property type="entry name" value="DUF6706"/>
    <property type="match status" value="1"/>
</dbReference>
<organism evidence="1 2">
    <name type="scientific">Pedobacter jejuensis</name>
    <dbReference type="NCBI Taxonomy" id="1268550"/>
    <lineage>
        <taxon>Bacteria</taxon>
        <taxon>Pseudomonadati</taxon>
        <taxon>Bacteroidota</taxon>
        <taxon>Sphingobacteriia</taxon>
        <taxon>Sphingobacteriales</taxon>
        <taxon>Sphingobacteriaceae</taxon>
        <taxon>Pedobacter</taxon>
    </lineage>
</organism>
<dbReference type="OrthoDB" id="1077308at2"/>
<accession>A0A3N0BPJ0</accession>
<evidence type="ECO:0000313" key="1">
    <source>
        <dbReference type="EMBL" id="RNL50772.1"/>
    </source>
</evidence>
<sequence length="105" mass="11679">MTNLEAIKSVINFTLPTNTWLKVLIDADLSPTSDYNLTNERGIDLCAASLLFVILTSPDIKEGDYAQTLPSRDTLLKMYSFLVGRWNEPDLFATGQPKVTGVSPW</sequence>
<keyword evidence="2" id="KW-1185">Reference proteome</keyword>
<name>A0A3N0BPJ0_9SPHI</name>
<dbReference type="AlphaFoldDB" id="A0A3N0BPJ0"/>
<dbReference type="EMBL" id="RBEE01000043">
    <property type="protein sequence ID" value="RNL50772.1"/>
    <property type="molecule type" value="Genomic_DNA"/>
</dbReference>
<protein>
    <submittedName>
        <fullName evidence="1">Uncharacterized protein</fullName>
    </submittedName>
</protein>
<comment type="caution">
    <text evidence="1">The sequence shown here is derived from an EMBL/GenBank/DDBJ whole genome shotgun (WGS) entry which is preliminary data.</text>
</comment>